<name>A0ABN7B5Q0_9HEMI</name>
<keyword evidence="13" id="KW-1185">Reference proteome</keyword>
<dbReference type="PANTHER" id="PTHR46131:SF1">
    <property type="entry name" value="SD08549P"/>
    <property type="match status" value="1"/>
</dbReference>
<feature type="repeat" description="Solcar" evidence="10">
    <location>
        <begin position="9"/>
        <end position="89"/>
    </location>
</feature>
<protein>
    <submittedName>
        <fullName evidence="12">Mitochondrial carrier protein</fullName>
    </submittedName>
</protein>
<evidence type="ECO:0000256" key="9">
    <source>
        <dbReference type="ARBA" id="ARBA00023136"/>
    </source>
</evidence>
<evidence type="ECO:0000256" key="3">
    <source>
        <dbReference type="ARBA" id="ARBA00022448"/>
    </source>
</evidence>
<proteinExistence type="inferred from homology"/>
<evidence type="ECO:0000256" key="11">
    <source>
        <dbReference type="RuleBase" id="RU000488"/>
    </source>
</evidence>
<dbReference type="PROSITE" id="PS50920">
    <property type="entry name" value="SOLCAR"/>
    <property type="match status" value="1"/>
</dbReference>
<evidence type="ECO:0000256" key="4">
    <source>
        <dbReference type="ARBA" id="ARBA00022692"/>
    </source>
</evidence>
<dbReference type="Pfam" id="PF00153">
    <property type="entry name" value="Mito_carr"/>
    <property type="match status" value="1"/>
</dbReference>
<keyword evidence="4 10" id="KW-0812">Transmembrane</keyword>
<evidence type="ECO:0000256" key="1">
    <source>
        <dbReference type="ARBA" id="ARBA00004448"/>
    </source>
</evidence>
<dbReference type="SUPFAM" id="SSF103506">
    <property type="entry name" value="Mitochondrial carrier"/>
    <property type="match status" value="1"/>
</dbReference>
<reference evidence="12 13" key="1">
    <citation type="submission" date="2023-09" db="EMBL/GenBank/DDBJ databases">
        <title>Nesidiocoris tenuis whole genome shotgun sequence.</title>
        <authorList>
            <person name="Shibata T."/>
            <person name="Shimoda M."/>
            <person name="Kobayashi T."/>
            <person name="Uehara T."/>
        </authorList>
    </citation>
    <scope>NUCLEOTIDE SEQUENCE [LARGE SCALE GENOMIC DNA]</scope>
    <source>
        <strain evidence="12 13">Japan</strain>
    </source>
</reference>
<comment type="subcellular location">
    <subcellularLocation>
        <location evidence="1">Mitochondrion inner membrane</location>
        <topology evidence="1">Multi-pass membrane protein</topology>
    </subcellularLocation>
</comment>
<dbReference type="InterPro" id="IPR023395">
    <property type="entry name" value="MCP_dom_sf"/>
</dbReference>
<evidence type="ECO:0000256" key="10">
    <source>
        <dbReference type="PROSITE-ProRule" id="PRU00282"/>
    </source>
</evidence>
<evidence type="ECO:0000256" key="6">
    <source>
        <dbReference type="ARBA" id="ARBA00022792"/>
    </source>
</evidence>
<accession>A0ABN7B5Q0</accession>
<dbReference type="InterPro" id="IPR052465">
    <property type="entry name" value="Mito_NAD+_Carrier"/>
</dbReference>
<evidence type="ECO:0000313" key="13">
    <source>
        <dbReference type="Proteomes" id="UP001307889"/>
    </source>
</evidence>
<keyword evidence="6" id="KW-0999">Mitochondrion inner membrane</keyword>
<evidence type="ECO:0000256" key="5">
    <source>
        <dbReference type="ARBA" id="ARBA00022737"/>
    </source>
</evidence>
<evidence type="ECO:0000256" key="7">
    <source>
        <dbReference type="ARBA" id="ARBA00022989"/>
    </source>
</evidence>
<keyword evidence="8" id="KW-0496">Mitochondrion</keyword>
<keyword evidence="9 10" id="KW-0472">Membrane</keyword>
<dbReference type="Proteomes" id="UP001307889">
    <property type="component" value="Chromosome 8"/>
</dbReference>
<keyword evidence="3 11" id="KW-0813">Transport</keyword>
<evidence type="ECO:0000313" key="12">
    <source>
        <dbReference type="EMBL" id="BES98077.1"/>
    </source>
</evidence>
<dbReference type="PANTHER" id="PTHR46131">
    <property type="entry name" value="SD08549P"/>
    <property type="match status" value="1"/>
</dbReference>
<evidence type="ECO:0000256" key="8">
    <source>
        <dbReference type="ARBA" id="ARBA00023128"/>
    </source>
</evidence>
<sequence>MFSLDHETVRRNREFICGWGAATCNILVTFPINKIIFRQMLHNVSIMAAVKQIASERIVHLYRGVLPPLCQKSISVALMFGVYEKCKTPLLAAHVDPILSTILAAITAGSIECVLLPFERLQTVLQHEK</sequence>
<dbReference type="EMBL" id="AP028916">
    <property type="protein sequence ID" value="BES98077.1"/>
    <property type="molecule type" value="Genomic_DNA"/>
</dbReference>
<keyword evidence="7" id="KW-1133">Transmembrane helix</keyword>
<dbReference type="InterPro" id="IPR018108">
    <property type="entry name" value="MCP_transmembrane"/>
</dbReference>
<gene>
    <name evidence="12" type="ORF">NTJ_10892</name>
</gene>
<organism evidence="12 13">
    <name type="scientific">Nesidiocoris tenuis</name>
    <dbReference type="NCBI Taxonomy" id="355587"/>
    <lineage>
        <taxon>Eukaryota</taxon>
        <taxon>Metazoa</taxon>
        <taxon>Ecdysozoa</taxon>
        <taxon>Arthropoda</taxon>
        <taxon>Hexapoda</taxon>
        <taxon>Insecta</taxon>
        <taxon>Pterygota</taxon>
        <taxon>Neoptera</taxon>
        <taxon>Paraneoptera</taxon>
        <taxon>Hemiptera</taxon>
        <taxon>Heteroptera</taxon>
        <taxon>Panheteroptera</taxon>
        <taxon>Cimicomorpha</taxon>
        <taxon>Miridae</taxon>
        <taxon>Dicyphina</taxon>
        <taxon>Nesidiocoris</taxon>
    </lineage>
</organism>
<comment type="similarity">
    <text evidence="2 11">Belongs to the mitochondrial carrier (TC 2.A.29) family.</text>
</comment>
<evidence type="ECO:0000256" key="2">
    <source>
        <dbReference type="ARBA" id="ARBA00006375"/>
    </source>
</evidence>
<dbReference type="Gene3D" id="1.50.40.10">
    <property type="entry name" value="Mitochondrial carrier domain"/>
    <property type="match status" value="1"/>
</dbReference>
<keyword evidence="5" id="KW-0677">Repeat</keyword>